<dbReference type="GeneID" id="9530332"/>
<dbReference type="OrthoDB" id="2503993at2759"/>
<dbReference type="InterPro" id="IPR015915">
    <property type="entry name" value="Kelch-typ_b-propeller"/>
</dbReference>
<dbReference type="OMA" id="NMYTPGC"/>
<name>C9SI37_VERA1</name>
<feature type="domain" description="Rax2-like second" evidence="3">
    <location>
        <begin position="395"/>
        <end position="544"/>
    </location>
</feature>
<dbReference type="HOGENOM" id="CLU_005863_0_0_1"/>
<dbReference type="STRING" id="526221.C9SI37"/>
<evidence type="ECO:0000256" key="1">
    <source>
        <dbReference type="SAM" id="Phobius"/>
    </source>
</evidence>
<evidence type="ECO:0000313" key="6">
    <source>
        <dbReference type="Proteomes" id="UP000008698"/>
    </source>
</evidence>
<dbReference type="Gene3D" id="2.120.10.80">
    <property type="entry name" value="Kelch-type beta propeller"/>
    <property type="match status" value="1"/>
</dbReference>
<dbReference type="Proteomes" id="UP000008698">
    <property type="component" value="Unassembled WGS sequence"/>
</dbReference>
<dbReference type="InterPro" id="IPR011043">
    <property type="entry name" value="Gal_Oxase/kelch_b-propeller"/>
</dbReference>
<dbReference type="KEGG" id="val:VDBG_04719"/>
<dbReference type="GO" id="GO:1902929">
    <property type="term" value="C:plasma membrane of growing cell tip"/>
    <property type="evidence" value="ECO:0007669"/>
    <property type="project" value="TreeGrafter"/>
</dbReference>
<dbReference type="InterPro" id="IPR024982">
    <property type="entry name" value="Rax2-like_C"/>
</dbReference>
<organism evidence="6">
    <name type="scientific">Verticillium alfalfae (strain VaMs.102 / ATCC MYA-4576 / FGSC 10136)</name>
    <name type="common">Verticillium wilt of alfalfa</name>
    <name type="synonym">Verticillium albo-atrum</name>
    <dbReference type="NCBI Taxonomy" id="526221"/>
    <lineage>
        <taxon>Eukaryota</taxon>
        <taxon>Fungi</taxon>
        <taxon>Dikarya</taxon>
        <taxon>Ascomycota</taxon>
        <taxon>Pezizomycotina</taxon>
        <taxon>Sordariomycetes</taxon>
        <taxon>Hypocreomycetidae</taxon>
        <taxon>Glomerellales</taxon>
        <taxon>Plectosphaerellaceae</taxon>
        <taxon>Verticillium</taxon>
    </lineage>
</organism>
<feature type="transmembrane region" description="Helical" evidence="1">
    <location>
        <begin position="1246"/>
        <end position="1273"/>
    </location>
</feature>
<keyword evidence="1" id="KW-0812">Transmembrane</keyword>
<accession>C9SI37</accession>
<evidence type="ECO:0008006" key="7">
    <source>
        <dbReference type="Google" id="ProtNLM"/>
    </source>
</evidence>
<feature type="domain" description="Rax2-like third" evidence="4">
    <location>
        <begin position="555"/>
        <end position="630"/>
    </location>
</feature>
<reference evidence="6" key="1">
    <citation type="journal article" date="2011" name="PLoS Pathog.">
        <title>Comparative genomics yields insights into niche adaptation of plant vascular wilt pathogens.</title>
        <authorList>
            <person name="Klosterman S.J."/>
            <person name="Subbarao K.V."/>
            <person name="Kang S."/>
            <person name="Veronese P."/>
            <person name="Gold S.E."/>
            <person name="Thomma B.P.H.J."/>
            <person name="Chen Z."/>
            <person name="Henrissat B."/>
            <person name="Lee Y.-H."/>
            <person name="Park J."/>
            <person name="Garcia-Pedrajas M.D."/>
            <person name="Barbara D.J."/>
            <person name="Anchieta A."/>
            <person name="de Jonge R."/>
            <person name="Santhanam P."/>
            <person name="Maruthachalam K."/>
            <person name="Atallah Z."/>
            <person name="Amyotte S.G."/>
            <person name="Paz Z."/>
            <person name="Inderbitzin P."/>
            <person name="Hayes R.J."/>
            <person name="Heiman D.I."/>
            <person name="Young S."/>
            <person name="Zeng Q."/>
            <person name="Engels R."/>
            <person name="Galagan J."/>
            <person name="Cuomo C.A."/>
            <person name="Dobinson K.F."/>
            <person name="Ma L.-J."/>
        </authorList>
    </citation>
    <scope>NUCLEOTIDE SEQUENCE [LARGE SCALE GENOMIC DNA]</scope>
    <source>
        <strain evidence="6">VaMs.102 / ATCC MYA-4576 / FGSC 10136</strain>
    </source>
</reference>
<evidence type="ECO:0000313" key="5">
    <source>
        <dbReference type="EMBL" id="EEY18610.1"/>
    </source>
</evidence>
<keyword evidence="1" id="KW-0472">Membrane</keyword>
<dbReference type="InterPro" id="IPR048266">
    <property type="entry name" value="Rax2-like_second"/>
</dbReference>
<sequence length="1319" mass="139618">MGTSVEERPAQAIGLKARALTRRGLERPLSCKPASPARWHRIHYRAKWSLSTTLPLITSPREPITAGNVSGHCAEQLRVLLPAVDEETLVDSSIDSGVEKGLAEILSRAGHPILPLHPPHHRRRNFEDLILSHSLPQPPTASLLPRPLLLTDQPKTATTLLASIAMHGALRRGGLVRQLRLLCSSWQQQQPPYLVSALEFREVPESNLDLSQLGRIGLAGNFNGISLYEFEGQNELALSTNGSEALLARLPNGAFASIASTDASIHDMCASLLDSGEMAGVVIAGNFTSVDGTPSQGVALFNTTSSQFVPLDGLSGQVNALLCDEKNNMVYAGGNFRHANSTTNAIAWVHGQGWTPLPFAGFNGPVSSITKASNDHIIFGGSFTGLGNTSTPTTPDGQIINLSGANVTAASSSRTTGFSDPRNILCKTEGAGGAGNSWLLEDGSPGFWRAQFSFGFEPTKLRLWNTRQDGRGTRTWRFTAFPINGILNMTYVDPATGQNATCTSECPLSNDPAVTFQDFHFINNVGMNEFRIDISEFYGAGGGLNGIQLFRRDIFAYAINDFNEPTCEGLGIQTPSTATATGPWTESPSLQSNSRYLTAQFSANNLSGNYSVEMYTPGCIQDDTCTSRGQRVGFSLVNSTGGLNGLFDYDPSASSFDKNDFTSSAINQLGASFSSQSAVTSLKTVGDVVIVGGNFTSADGRNVVGINIADQKVQPLDGGLNGEVMAMHLEGSQLYVGGEFSNSLDNSITGLNNVGVYASDNDTWTALGAGVNGKVIHVVPMLLNSTNDGAETVVSFTGNFDEINEFGDNTAVSVSGFAIWVPSRNNWLQNLEGVFPAYSGILTAAVLDVPDSVPLFAGSMSSATLSANGAVTLSERLGQFPVRIQQPSSSSSALQRRDILSSGSQVNGVVTGAFYNQDDRNVTVLAGHFTATSGGSTLQNLVFINGSDNDAVRGIDSGVSENSTFVAVAIVGDTLFAGGDVSGNINTDTVRGLLTYNLATASHGSQPPGLNGGNGTVSAIEVRPETGDVYVGGAFESAGSFDCPGVCYYSTDRSQWNRPGTGLEGNVSTLLWASESRLIVGGGMRLNDSLVSLVEYDADDQTWTAFPGQNDLPGPVDAMTRGSQNGDQLWVAGTSSNGGSVYLMKYDGSEWHRAGESLLPRTVIHSLQIFTVTSSHEGTDTLEADKVLMLTGSIGIPDFGTASAAIFNGTGFVPYALTTNNGNGVGTISKFFSQNQDFFSDKGGKMALVFVVLIGLAIALGLMFLLVIAGILLDRLRKKREGYTPAPTSMYDRGSGIQRIPPHELLESLGKGRPGAPRI</sequence>
<gene>
    <name evidence="5" type="ORF">VDBG_04719</name>
</gene>
<dbReference type="SUPFAM" id="SSF50965">
    <property type="entry name" value="Galactose oxidase, central domain"/>
    <property type="match status" value="1"/>
</dbReference>
<dbReference type="Pfam" id="PF20842">
    <property type="entry name" value="Rax2_2"/>
    <property type="match status" value="1"/>
</dbReference>
<dbReference type="RefSeq" id="XP_003005113.1">
    <property type="nucleotide sequence ID" value="XM_003005067.1"/>
</dbReference>
<dbReference type="Pfam" id="PF12768">
    <property type="entry name" value="Rax2"/>
    <property type="match status" value="2"/>
</dbReference>
<dbReference type="PANTHER" id="PTHR31778:SF2">
    <property type="entry name" value="BUD SITE SELECTION PROTEIN RAX2"/>
    <property type="match status" value="1"/>
</dbReference>
<dbReference type="EMBL" id="DS985218">
    <property type="protein sequence ID" value="EEY18610.1"/>
    <property type="molecule type" value="Genomic_DNA"/>
</dbReference>
<dbReference type="eggNOG" id="ENOG502QQZD">
    <property type="taxonomic scope" value="Eukaryota"/>
</dbReference>
<dbReference type="PANTHER" id="PTHR31778">
    <property type="entry name" value="BUD SITE SELECTION PROTEIN RAX2"/>
    <property type="match status" value="1"/>
</dbReference>
<evidence type="ECO:0000259" key="3">
    <source>
        <dbReference type="Pfam" id="PF20842"/>
    </source>
</evidence>
<evidence type="ECO:0000259" key="4">
    <source>
        <dbReference type="Pfam" id="PF20843"/>
    </source>
</evidence>
<protein>
    <recommendedName>
        <fullName evidence="7">Cellular morphogenesis protein</fullName>
    </recommendedName>
</protein>
<evidence type="ECO:0000259" key="2">
    <source>
        <dbReference type="Pfam" id="PF12768"/>
    </source>
</evidence>
<dbReference type="InterPro" id="IPR048265">
    <property type="entry name" value="Rax2-like_third"/>
</dbReference>
<keyword evidence="6" id="KW-1185">Reference proteome</keyword>
<keyword evidence="1" id="KW-1133">Transmembrane helix</keyword>
<feature type="domain" description="Rax2-like C-terminal" evidence="2">
    <location>
        <begin position="275"/>
        <end position="381"/>
    </location>
</feature>
<dbReference type="Pfam" id="PF20843">
    <property type="entry name" value="Rax2_3"/>
    <property type="match status" value="1"/>
</dbReference>
<feature type="domain" description="Rax2-like C-terminal" evidence="2">
    <location>
        <begin position="993"/>
        <end position="1241"/>
    </location>
</feature>
<proteinExistence type="predicted"/>